<evidence type="ECO:0000256" key="2">
    <source>
        <dbReference type="SAM" id="Phobius"/>
    </source>
</evidence>
<evidence type="ECO:0000256" key="1">
    <source>
        <dbReference type="SAM" id="MobiDB-lite"/>
    </source>
</evidence>
<evidence type="ECO:0000313" key="4">
    <source>
        <dbReference type="Proteomes" id="UP000661193"/>
    </source>
</evidence>
<keyword evidence="2" id="KW-1133">Transmembrane helix</keyword>
<accession>A0ABS1URV8</accession>
<protein>
    <recommendedName>
        <fullName evidence="5">DUF5666 domain-containing protein</fullName>
    </recommendedName>
</protein>
<feature type="compositionally biased region" description="Gly residues" evidence="1">
    <location>
        <begin position="75"/>
        <end position="93"/>
    </location>
</feature>
<sequence>MGDEAAGAPDRTAEPDRDLSAALSAAAPRRLWNRGTFVLAGLLLVLVGFLAGTQVQQRWGDAPATAQPGRMGGVPGAVPGGFPGGGSGRGEPGNGSTPAPAAAATTGKVKLVDAGVLYLETADGTVVTVRTDDRTTVQTSRKSELAKLRAGQTVSVQGDRSADGTVTATTVTATG</sequence>
<keyword evidence="4" id="KW-1185">Reference proteome</keyword>
<comment type="caution">
    <text evidence="3">The sequence shown here is derived from an EMBL/GenBank/DDBJ whole genome shotgun (WGS) entry which is preliminary data.</text>
</comment>
<evidence type="ECO:0008006" key="5">
    <source>
        <dbReference type="Google" id="ProtNLM"/>
    </source>
</evidence>
<organism evidence="3 4">
    <name type="scientific">Micromonospora fiedleri</name>
    <dbReference type="NCBI Taxonomy" id="1157498"/>
    <lineage>
        <taxon>Bacteria</taxon>
        <taxon>Bacillati</taxon>
        <taxon>Actinomycetota</taxon>
        <taxon>Actinomycetes</taxon>
        <taxon>Micromonosporales</taxon>
        <taxon>Micromonosporaceae</taxon>
        <taxon>Micromonospora</taxon>
    </lineage>
</organism>
<reference evidence="3 4" key="1">
    <citation type="submission" date="2021-01" db="EMBL/GenBank/DDBJ databases">
        <title>Genome sequencing of Micromonospora fiedleri MG-37.</title>
        <authorList>
            <person name="Moreland P.E.J."/>
            <person name="Stach J.E.M."/>
        </authorList>
    </citation>
    <scope>NUCLEOTIDE SEQUENCE [LARGE SCALE GENOMIC DNA]</scope>
    <source>
        <strain evidence="3 4">MG-37</strain>
    </source>
</reference>
<feature type="region of interest" description="Disordered" evidence="1">
    <location>
        <begin position="75"/>
        <end position="102"/>
    </location>
</feature>
<gene>
    <name evidence="3" type="ORF">JMF97_23305</name>
</gene>
<keyword evidence="2" id="KW-0812">Transmembrane</keyword>
<keyword evidence="2" id="KW-0472">Membrane</keyword>
<name>A0ABS1URV8_9ACTN</name>
<feature type="transmembrane region" description="Helical" evidence="2">
    <location>
        <begin position="31"/>
        <end position="51"/>
    </location>
</feature>
<dbReference type="EMBL" id="JAETXL010000008">
    <property type="protein sequence ID" value="MBL6279093.1"/>
    <property type="molecule type" value="Genomic_DNA"/>
</dbReference>
<evidence type="ECO:0000313" key="3">
    <source>
        <dbReference type="EMBL" id="MBL6279093.1"/>
    </source>
</evidence>
<proteinExistence type="predicted"/>
<dbReference type="Proteomes" id="UP000661193">
    <property type="component" value="Unassembled WGS sequence"/>
</dbReference>